<dbReference type="RefSeq" id="WP_343984767.1">
    <property type="nucleotide sequence ID" value="NZ_BAAAJG010000025.1"/>
</dbReference>
<accession>A0ABW4FUM1</accession>
<evidence type="ECO:0000256" key="4">
    <source>
        <dbReference type="PROSITE-ProRule" id="PRU01161"/>
    </source>
</evidence>
<gene>
    <name evidence="6" type="ORF">ACFSCY_32985</name>
</gene>
<evidence type="ECO:0000256" key="3">
    <source>
        <dbReference type="ARBA" id="ARBA00023098"/>
    </source>
</evidence>
<dbReference type="Gene3D" id="3.40.1090.10">
    <property type="entry name" value="Cytosolic phospholipase A2 catalytic domain"/>
    <property type="match status" value="2"/>
</dbReference>
<protein>
    <submittedName>
        <fullName evidence="6">Patatin-like phospholipase family protein</fullName>
    </submittedName>
</protein>
<dbReference type="InterPro" id="IPR002641">
    <property type="entry name" value="PNPLA_dom"/>
</dbReference>
<dbReference type="Proteomes" id="UP001597145">
    <property type="component" value="Unassembled WGS sequence"/>
</dbReference>
<feature type="short sequence motif" description="DGA/G" evidence="4">
    <location>
        <begin position="184"/>
        <end position="186"/>
    </location>
</feature>
<feature type="domain" description="PNPLA" evidence="5">
    <location>
        <begin position="7"/>
        <end position="197"/>
    </location>
</feature>
<feature type="active site" description="Nucleophile" evidence="4">
    <location>
        <position position="43"/>
    </location>
</feature>
<feature type="short sequence motif" description="GXSXG" evidence="4">
    <location>
        <begin position="41"/>
        <end position="45"/>
    </location>
</feature>
<comment type="caution">
    <text evidence="6">The sequence shown here is derived from an EMBL/GenBank/DDBJ whole genome shotgun (WGS) entry which is preliminary data.</text>
</comment>
<evidence type="ECO:0000313" key="7">
    <source>
        <dbReference type="Proteomes" id="UP001597145"/>
    </source>
</evidence>
<keyword evidence="3 4" id="KW-0443">Lipid metabolism</keyword>
<evidence type="ECO:0000259" key="5">
    <source>
        <dbReference type="PROSITE" id="PS51635"/>
    </source>
</evidence>
<dbReference type="PROSITE" id="PS51635">
    <property type="entry name" value="PNPLA"/>
    <property type="match status" value="1"/>
</dbReference>
<comment type="caution">
    <text evidence="4">Lacks conserved residue(s) required for the propagation of feature annotation.</text>
</comment>
<evidence type="ECO:0000313" key="6">
    <source>
        <dbReference type="EMBL" id="MFD1534242.1"/>
    </source>
</evidence>
<evidence type="ECO:0000256" key="2">
    <source>
        <dbReference type="ARBA" id="ARBA00022963"/>
    </source>
</evidence>
<dbReference type="EMBL" id="JBHUCP010000033">
    <property type="protein sequence ID" value="MFD1534242.1"/>
    <property type="molecule type" value="Genomic_DNA"/>
</dbReference>
<evidence type="ECO:0000256" key="1">
    <source>
        <dbReference type="ARBA" id="ARBA00022801"/>
    </source>
</evidence>
<name>A0ABW4FUM1_9PSEU</name>
<reference evidence="7" key="1">
    <citation type="journal article" date="2019" name="Int. J. Syst. Evol. Microbiol.">
        <title>The Global Catalogue of Microorganisms (GCM) 10K type strain sequencing project: providing services to taxonomists for standard genome sequencing and annotation.</title>
        <authorList>
            <consortium name="The Broad Institute Genomics Platform"/>
            <consortium name="The Broad Institute Genome Sequencing Center for Infectious Disease"/>
            <person name="Wu L."/>
            <person name="Ma J."/>
        </authorList>
    </citation>
    <scope>NUCLEOTIDE SEQUENCE [LARGE SCALE GENOMIC DNA]</scope>
    <source>
        <strain evidence="7">JCM 12165</strain>
    </source>
</reference>
<keyword evidence="1 4" id="KW-0378">Hydrolase</keyword>
<feature type="active site" description="Proton acceptor" evidence="4">
    <location>
        <position position="184"/>
    </location>
</feature>
<dbReference type="InterPro" id="IPR016035">
    <property type="entry name" value="Acyl_Trfase/lysoPLipase"/>
</dbReference>
<dbReference type="InterPro" id="IPR050301">
    <property type="entry name" value="NTE"/>
</dbReference>
<proteinExistence type="predicted"/>
<dbReference type="Pfam" id="PF01734">
    <property type="entry name" value="Patatin"/>
    <property type="match status" value="1"/>
</dbReference>
<dbReference type="PANTHER" id="PTHR14226:SF57">
    <property type="entry name" value="BLR7027 PROTEIN"/>
    <property type="match status" value="1"/>
</dbReference>
<dbReference type="SUPFAM" id="SSF52151">
    <property type="entry name" value="FabD/lysophospholipase-like"/>
    <property type="match status" value="1"/>
</dbReference>
<dbReference type="PANTHER" id="PTHR14226">
    <property type="entry name" value="NEUROPATHY TARGET ESTERASE/SWISS CHEESE D.MELANOGASTER"/>
    <property type="match status" value="1"/>
</dbReference>
<sequence length="279" mass="28446">MAERALVLGGGGITGIAWELGMISALRELGVDLTGADLIVGTSAGSVVGAQIATGVDPQERYEAQLAPPDGELAAALGRGTMLRMGLAMIGPRDPQRVRARIGRVALRASRVPEAERIAVIGRRLPVHEWPQRALKVAAVDAHTGEFVALDRDSGVPLVEAVAASCAVPGVWPPVTTGGRRFIDGGMRSPANADLASGSDRVVVLAPLVRGFGPMVGVAAQTAQLRAAGAEVALVSPDAAALTAIGRNVLDPAHRAAAARAGRAQATAAAEAVAAVWNR</sequence>
<keyword evidence="2 4" id="KW-0442">Lipid degradation</keyword>
<keyword evidence="7" id="KW-1185">Reference proteome</keyword>
<organism evidence="6 7">
    <name type="scientific">Pseudonocardia aurantiaca</name>
    <dbReference type="NCBI Taxonomy" id="75290"/>
    <lineage>
        <taxon>Bacteria</taxon>
        <taxon>Bacillati</taxon>
        <taxon>Actinomycetota</taxon>
        <taxon>Actinomycetes</taxon>
        <taxon>Pseudonocardiales</taxon>
        <taxon>Pseudonocardiaceae</taxon>
        <taxon>Pseudonocardia</taxon>
    </lineage>
</organism>